<dbReference type="AlphaFoldDB" id="A0A6A1WHS6"/>
<protein>
    <submittedName>
        <fullName evidence="2">Uncharacterized protein</fullName>
    </submittedName>
</protein>
<evidence type="ECO:0000313" key="3">
    <source>
        <dbReference type="Proteomes" id="UP000516437"/>
    </source>
</evidence>
<proteinExistence type="predicted"/>
<name>A0A6A1WHS6_9ROSI</name>
<keyword evidence="3" id="KW-1185">Reference proteome</keyword>
<feature type="region of interest" description="Disordered" evidence="1">
    <location>
        <begin position="43"/>
        <end position="66"/>
    </location>
</feature>
<sequence length="104" mass="11644">MFLLHLKFKKKVTCLKARITTRNRRFSHATSCGSQLFVVEFEENEEEDEESDLDMVQEEEEDDDDVVEAKGAGAMQMGGGIDDEDDMAEANESMSLNALSIGAY</sequence>
<evidence type="ECO:0000256" key="1">
    <source>
        <dbReference type="SAM" id="MobiDB-lite"/>
    </source>
</evidence>
<evidence type="ECO:0000313" key="2">
    <source>
        <dbReference type="EMBL" id="KAB1223407.1"/>
    </source>
</evidence>
<gene>
    <name evidence="2" type="ORF">CJ030_MR2G012404</name>
</gene>
<dbReference type="Proteomes" id="UP000516437">
    <property type="component" value="Chromosome 2"/>
</dbReference>
<dbReference type="EMBL" id="RXIC02000020">
    <property type="protein sequence ID" value="KAB1223407.1"/>
    <property type="molecule type" value="Genomic_DNA"/>
</dbReference>
<reference evidence="2 3" key="1">
    <citation type="journal article" date="2019" name="Plant Biotechnol. J.">
        <title>The red bayberry genome and genetic basis of sex determination.</title>
        <authorList>
            <person name="Jia H.M."/>
            <person name="Jia H.J."/>
            <person name="Cai Q.L."/>
            <person name="Wang Y."/>
            <person name="Zhao H.B."/>
            <person name="Yang W.F."/>
            <person name="Wang G.Y."/>
            <person name="Li Y.H."/>
            <person name="Zhan D.L."/>
            <person name="Shen Y.T."/>
            <person name="Niu Q.F."/>
            <person name="Chang L."/>
            <person name="Qiu J."/>
            <person name="Zhao L."/>
            <person name="Xie H.B."/>
            <person name="Fu W.Y."/>
            <person name="Jin J."/>
            <person name="Li X.W."/>
            <person name="Jiao Y."/>
            <person name="Zhou C.C."/>
            <person name="Tu T."/>
            <person name="Chai C.Y."/>
            <person name="Gao J.L."/>
            <person name="Fan L.J."/>
            <person name="van de Weg E."/>
            <person name="Wang J.Y."/>
            <person name="Gao Z.S."/>
        </authorList>
    </citation>
    <scope>NUCLEOTIDE SEQUENCE [LARGE SCALE GENOMIC DNA]</scope>
    <source>
        <tissue evidence="2">Leaves</tissue>
    </source>
</reference>
<organism evidence="2 3">
    <name type="scientific">Morella rubra</name>
    <name type="common">Chinese bayberry</name>
    <dbReference type="NCBI Taxonomy" id="262757"/>
    <lineage>
        <taxon>Eukaryota</taxon>
        <taxon>Viridiplantae</taxon>
        <taxon>Streptophyta</taxon>
        <taxon>Embryophyta</taxon>
        <taxon>Tracheophyta</taxon>
        <taxon>Spermatophyta</taxon>
        <taxon>Magnoliopsida</taxon>
        <taxon>eudicotyledons</taxon>
        <taxon>Gunneridae</taxon>
        <taxon>Pentapetalae</taxon>
        <taxon>rosids</taxon>
        <taxon>fabids</taxon>
        <taxon>Fagales</taxon>
        <taxon>Myricaceae</taxon>
        <taxon>Morella</taxon>
    </lineage>
</organism>
<comment type="caution">
    <text evidence="2">The sequence shown here is derived from an EMBL/GenBank/DDBJ whole genome shotgun (WGS) entry which is preliminary data.</text>
</comment>
<accession>A0A6A1WHS6</accession>